<evidence type="ECO:0000313" key="2">
    <source>
        <dbReference type="Proteomes" id="UP001479436"/>
    </source>
</evidence>
<keyword evidence="2" id="KW-1185">Reference proteome</keyword>
<organism evidence="1 2">
    <name type="scientific">Basidiobolus ranarum</name>
    <dbReference type="NCBI Taxonomy" id="34480"/>
    <lineage>
        <taxon>Eukaryota</taxon>
        <taxon>Fungi</taxon>
        <taxon>Fungi incertae sedis</taxon>
        <taxon>Zoopagomycota</taxon>
        <taxon>Entomophthoromycotina</taxon>
        <taxon>Basidiobolomycetes</taxon>
        <taxon>Basidiobolales</taxon>
        <taxon>Basidiobolaceae</taxon>
        <taxon>Basidiobolus</taxon>
    </lineage>
</organism>
<dbReference type="PANTHER" id="PTHR43016">
    <property type="entry name" value="PRESEQUENCE PROTEASE"/>
    <property type="match status" value="1"/>
</dbReference>
<gene>
    <name evidence="1" type="ORF">K7432_014825</name>
</gene>
<dbReference type="PANTHER" id="PTHR43016:SF6">
    <property type="entry name" value="PEPTIDASE M16 N-TERMINAL DOMAIN-CONTAINING PROTEIN"/>
    <property type="match status" value="1"/>
</dbReference>
<dbReference type="Gene3D" id="3.30.830.10">
    <property type="entry name" value="Metalloenzyme, LuxS/M16 peptidase-like"/>
    <property type="match status" value="1"/>
</dbReference>
<name>A0ABR2VNZ2_9FUNG</name>
<dbReference type="EMBL" id="JASJQH010008674">
    <property type="protein sequence ID" value="KAK9687329.1"/>
    <property type="molecule type" value="Genomic_DNA"/>
</dbReference>
<comment type="caution">
    <text evidence="1">The sequence shown here is derived from an EMBL/GenBank/DDBJ whole genome shotgun (WGS) entry which is preliminary data.</text>
</comment>
<protein>
    <submittedName>
        <fullName evidence="1">Uncharacterized protein</fullName>
    </submittedName>
</protein>
<accession>A0ABR2VNZ2</accession>
<dbReference type="SUPFAM" id="SSF63411">
    <property type="entry name" value="LuxS/MPP-like metallohydrolase"/>
    <property type="match status" value="1"/>
</dbReference>
<sequence length="234" mass="26195">MGSITSSYLLSVVPCDILHAHIDLDNEVLAREYFSTILLCEIFSRAEGPLYTLIRGNGYAYDASLCVYSWAGQMVFEIRDAADPVKAVQSFWELLKRMREDPLEWEKLVGDFELDTARAGIAYRSCMESATAAGVIGAALGCCLKGFGSLETQEKYFKKYLYLVDKEDLRNSFDKYVTRFLELSGNSITLALTPSDNTKLVCEQLSEANPVRIKFARAAIDDFMINDVDPTEAI</sequence>
<dbReference type="InterPro" id="IPR011249">
    <property type="entry name" value="Metalloenz_LuxS/M16"/>
</dbReference>
<reference evidence="1 2" key="1">
    <citation type="submission" date="2023-04" db="EMBL/GenBank/DDBJ databases">
        <title>Genome of Basidiobolus ranarum AG-B5.</title>
        <authorList>
            <person name="Stajich J.E."/>
            <person name="Carter-House D."/>
            <person name="Gryganskyi A."/>
        </authorList>
    </citation>
    <scope>NUCLEOTIDE SEQUENCE [LARGE SCALE GENOMIC DNA]</scope>
    <source>
        <strain evidence="1 2">AG-B5</strain>
    </source>
</reference>
<evidence type="ECO:0000313" key="1">
    <source>
        <dbReference type="EMBL" id="KAK9687329.1"/>
    </source>
</evidence>
<proteinExistence type="predicted"/>
<dbReference type="Proteomes" id="UP001479436">
    <property type="component" value="Unassembled WGS sequence"/>
</dbReference>